<feature type="disulfide bond" evidence="5">
    <location>
        <begin position="183"/>
        <end position="226"/>
    </location>
</feature>
<dbReference type="PANTHER" id="PTHR19325:SF567">
    <property type="entry name" value="SUSHI, VON WILLEBRAND FACTOR TYPE A, EGF AND PENTRAXIN DOMAIN-CONTAINING PROTEIN 1-LIKE"/>
    <property type="match status" value="1"/>
</dbReference>
<dbReference type="InterPro" id="IPR035976">
    <property type="entry name" value="Sushi/SCR/CCP_sf"/>
</dbReference>
<feature type="domain" description="Sushi" evidence="6">
    <location>
        <begin position="181"/>
        <end position="241"/>
    </location>
</feature>
<dbReference type="GeneTree" id="ENSGT00940000163310"/>
<proteinExistence type="predicted"/>
<evidence type="ECO:0000256" key="2">
    <source>
        <dbReference type="ARBA" id="ARBA00022737"/>
    </source>
</evidence>
<dbReference type="HOGENOM" id="CLU_877042_0_0_1"/>
<reference evidence="7" key="3">
    <citation type="submission" date="2025-09" db="UniProtKB">
        <authorList>
            <consortium name="Ensembl"/>
        </authorList>
    </citation>
    <scope>IDENTIFICATION</scope>
</reference>
<evidence type="ECO:0000256" key="4">
    <source>
        <dbReference type="ARBA" id="ARBA00023180"/>
    </source>
</evidence>
<keyword evidence="2" id="KW-0677">Repeat</keyword>
<name>H2ZF56_CIOSA</name>
<feature type="disulfide bond" evidence="5">
    <location>
        <begin position="149"/>
        <end position="176"/>
    </location>
</feature>
<dbReference type="OMA" id="VISCENP"/>
<dbReference type="Proteomes" id="UP000007875">
    <property type="component" value="Unassembled WGS sequence"/>
</dbReference>
<dbReference type="PANTHER" id="PTHR19325">
    <property type="entry name" value="COMPLEMENT COMPONENT-RELATED SUSHI DOMAIN-CONTAINING"/>
    <property type="match status" value="1"/>
</dbReference>
<feature type="disulfide bond" evidence="5">
    <location>
        <begin position="78"/>
        <end position="105"/>
    </location>
</feature>
<dbReference type="AlphaFoldDB" id="H2ZF56"/>
<dbReference type="Pfam" id="PF00084">
    <property type="entry name" value="Sushi"/>
    <property type="match status" value="4"/>
</dbReference>
<accession>H2ZF56</accession>
<dbReference type="STRING" id="51511.ENSCSAVP00000016222"/>
<evidence type="ECO:0000259" key="6">
    <source>
        <dbReference type="PROSITE" id="PS50923"/>
    </source>
</evidence>
<evidence type="ECO:0000313" key="8">
    <source>
        <dbReference type="Proteomes" id="UP000007875"/>
    </source>
</evidence>
<dbReference type="Gene3D" id="2.10.70.10">
    <property type="entry name" value="Complement Module, domain 1"/>
    <property type="match status" value="4"/>
</dbReference>
<keyword evidence="8" id="KW-1185">Reference proteome</keyword>
<comment type="caution">
    <text evidence="5">Lacks conserved residue(s) required for the propagation of feature annotation.</text>
</comment>
<dbReference type="InterPro" id="IPR000436">
    <property type="entry name" value="Sushi_SCR_CCP_dom"/>
</dbReference>
<dbReference type="InParanoid" id="H2ZF56"/>
<reference evidence="7" key="2">
    <citation type="submission" date="2025-08" db="UniProtKB">
        <authorList>
            <consortium name="Ensembl"/>
        </authorList>
    </citation>
    <scope>IDENTIFICATION</scope>
</reference>
<dbReference type="PROSITE" id="PS50923">
    <property type="entry name" value="SUSHI"/>
    <property type="match status" value="3"/>
</dbReference>
<dbReference type="InterPro" id="IPR050350">
    <property type="entry name" value="Compl-Cell_Adhes-Reg"/>
</dbReference>
<feature type="domain" description="Sushi" evidence="6">
    <location>
        <begin position="45"/>
        <end position="107"/>
    </location>
</feature>
<dbReference type="Ensembl" id="ENSCSAVT00000016403.1">
    <property type="protein sequence ID" value="ENSCSAVP00000016222.1"/>
    <property type="gene ID" value="ENSCSAVG00000009543.1"/>
</dbReference>
<keyword evidence="3 5" id="KW-1015">Disulfide bond</keyword>
<evidence type="ECO:0000256" key="3">
    <source>
        <dbReference type="ARBA" id="ARBA00023157"/>
    </source>
</evidence>
<reference evidence="8" key="1">
    <citation type="submission" date="2003-08" db="EMBL/GenBank/DDBJ databases">
        <authorList>
            <person name="Birren B."/>
            <person name="Nusbaum C."/>
            <person name="Abebe A."/>
            <person name="Abouelleil A."/>
            <person name="Adekoya E."/>
            <person name="Ait-zahra M."/>
            <person name="Allen N."/>
            <person name="Allen T."/>
            <person name="An P."/>
            <person name="Anderson M."/>
            <person name="Anderson S."/>
            <person name="Arachchi H."/>
            <person name="Armbruster J."/>
            <person name="Bachantsang P."/>
            <person name="Baldwin J."/>
            <person name="Barry A."/>
            <person name="Bayul T."/>
            <person name="Blitshsteyn B."/>
            <person name="Bloom T."/>
            <person name="Blye J."/>
            <person name="Boguslavskiy L."/>
            <person name="Borowsky M."/>
            <person name="Boukhgalter B."/>
            <person name="Brunache A."/>
            <person name="Butler J."/>
            <person name="Calixte N."/>
            <person name="Calvo S."/>
            <person name="Camarata J."/>
            <person name="Campo K."/>
            <person name="Chang J."/>
            <person name="Cheshatsang Y."/>
            <person name="Citroen M."/>
            <person name="Collymore A."/>
            <person name="Considine T."/>
            <person name="Cook A."/>
            <person name="Cooke P."/>
            <person name="Corum B."/>
            <person name="Cuomo C."/>
            <person name="David R."/>
            <person name="Dawoe T."/>
            <person name="Degray S."/>
            <person name="Dodge S."/>
            <person name="Dooley K."/>
            <person name="Dorje P."/>
            <person name="Dorjee K."/>
            <person name="Dorris L."/>
            <person name="Duffey N."/>
            <person name="Dupes A."/>
            <person name="Elkins T."/>
            <person name="Engels R."/>
            <person name="Erickson J."/>
            <person name="Farina A."/>
            <person name="Faro S."/>
            <person name="Ferreira P."/>
            <person name="Fischer H."/>
            <person name="Fitzgerald M."/>
            <person name="Foley K."/>
            <person name="Gage D."/>
            <person name="Galagan J."/>
            <person name="Gearin G."/>
            <person name="Gnerre S."/>
            <person name="Gnirke A."/>
            <person name="Goyette A."/>
            <person name="Graham J."/>
            <person name="Grandbois E."/>
            <person name="Gyaltsen K."/>
            <person name="Hafez N."/>
            <person name="Hagopian D."/>
            <person name="Hagos B."/>
            <person name="Hall J."/>
            <person name="Hatcher B."/>
            <person name="Heller A."/>
            <person name="Higgins H."/>
            <person name="Honan T."/>
            <person name="Horn A."/>
            <person name="Houde N."/>
            <person name="Hughes L."/>
            <person name="Hulme W."/>
            <person name="Husby E."/>
            <person name="Iliev I."/>
            <person name="Jaffe D."/>
            <person name="Jones C."/>
            <person name="Kamal M."/>
            <person name="Kamat A."/>
            <person name="Kamvysselis M."/>
            <person name="Karlsson E."/>
            <person name="Kells C."/>
            <person name="Kieu A."/>
            <person name="Kisner P."/>
            <person name="Kodira C."/>
            <person name="Kulbokas E."/>
            <person name="Labutti K."/>
            <person name="Lama D."/>
            <person name="Landers T."/>
            <person name="Leger J."/>
            <person name="Levine S."/>
            <person name="Lewis D."/>
            <person name="Lewis T."/>
            <person name="Lindblad-toh K."/>
            <person name="Liu X."/>
            <person name="Lokyitsang T."/>
            <person name="Lokyitsang Y."/>
            <person name="Lucien O."/>
            <person name="Lui A."/>
            <person name="Ma L.J."/>
            <person name="Mabbitt R."/>
            <person name="Macdonald J."/>
            <person name="Maclean C."/>
            <person name="Major J."/>
            <person name="Manning J."/>
            <person name="Marabella R."/>
            <person name="Maru K."/>
            <person name="Matthews C."/>
            <person name="Mauceli E."/>
            <person name="Mccarthy M."/>
            <person name="Mcdonough S."/>
            <person name="Mcghee T."/>
            <person name="Meldrim J."/>
            <person name="Meneus L."/>
            <person name="Mesirov J."/>
            <person name="Mihalev A."/>
            <person name="Mihova T."/>
            <person name="Mikkelsen T."/>
            <person name="Mlenga V."/>
            <person name="Moru K."/>
            <person name="Mozes J."/>
            <person name="Mulrain L."/>
            <person name="Munson G."/>
            <person name="Naylor J."/>
            <person name="Newes C."/>
            <person name="Nguyen C."/>
            <person name="Nguyen N."/>
            <person name="Nguyen T."/>
            <person name="Nicol R."/>
            <person name="Nielsen C."/>
            <person name="Nizzari M."/>
            <person name="Norbu C."/>
            <person name="Norbu N."/>
            <person name="O'donnell P."/>
            <person name="Okoawo O."/>
            <person name="O'leary S."/>
            <person name="Omotosho B."/>
            <person name="O'neill K."/>
            <person name="Osman S."/>
            <person name="Parker S."/>
            <person name="Perrin D."/>
            <person name="Phunkhang P."/>
            <person name="Piqani B."/>
            <person name="Purcell S."/>
            <person name="Rachupka T."/>
            <person name="Ramasamy U."/>
            <person name="Rameau R."/>
            <person name="Ray V."/>
            <person name="Raymond C."/>
            <person name="Retta R."/>
            <person name="Richardson S."/>
            <person name="Rise C."/>
            <person name="Rodriguez J."/>
            <person name="Rogers J."/>
            <person name="Rogov P."/>
            <person name="Rutman M."/>
            <person name="Schupbach R."/>
            <person name="Seaman C."/>
            <person name="Settipalli S."/>
            <person name="Sharpe T."/>
            <person name="Sheridan J."/>
            <person name="Sherpa N."/>
            <person name="Shi J."/>
            <person name="Smirnov S."/>
            <person name="Smith C."/>
            <person name="Sougnez C."/>
            <person name="Spencer B."/>
            <person name="Stalker J."/>
            <person name="Stange-thomann N."/>
            <person name="Stavropoulos S."/>
            <person name="Stetson K."/>
            <person name="Stone C."/>
            <person name="Stone S."/>
            <person name="Stubbs M."/>
            <person name="Talamas J."/>
            <person name="Tchuinga P."/>
            <person name="Tenzing P."/>
            <person name="Tesfaye S."/>
            <person name="Theodore J."/>
            <person name="Thoulutsang Y."/>
            <person name="Topham K."/>
            <person name="Towey S."/>
            <person name="Tsamla T."/>
            <person name="Tsomo N."/>
            <person name="Vallee D."/>
            <person name="Vassiliev H."/>
            <person name="Venkataraman V."/>
            <person name="Vinson J."/>
            <person name="Vo A."/>
            <person name="Wade C."/>
            <person name="Wang S."/>
            <person name="Wangchuk T."/>
            <person name="Wangdi T."/>
            <person name="Whittaker C."/>
            <person name="Wilkinson J."/>
            <person name="Wu Y."/>
            <person name="Wyman D."/>
            <person name="Yadav S."/>
            <person name="Yang S."/>
            <person name="Yang X."/>
            <person name="Yeager S."/>
            <person name="Yee E."/>
            <person name="Young G."/>
            <person name="Zainoun J."/>
            <person name="Zembeck L."/>
            <person name="Zimmer A."/>
            <person name="Zody M."/>
            <person name="Lander E."/>
        </authorList>
    </citation>
    <scope>NUCLEOTIDE SEQUENCE [LARGE SCALE GENOMIC DNA]</scope>
</reference>
<keyword evidence="1 5" id="KW-0768">Sushi</keyword>
<protein>
    <recommendedName>
        <fullName evidence="6">Sushi domain-containing protein</fullName>
    </recommendedName>
</protein>
<dbReference type="SUPFAM" id="SSF57535">
    <property type="entry name" value="Complement control module/SCR domain"/>
    <property type="match status" value="4"/>
</dbReference>
<feature type="disulfide bond" evidence="5">
    <location>
        <begin position="212"/>
        <end position="239"/>
    </location>
</feature>
<evidence type="ECO:0000256" key="5">
    <source>
        <dbReference type="PROSITE-ProRule" id="PRU00302"/>
    </source>
</evidence>
<feature type="domain" description="Sushi" evidence="6">
    <location>
        <begin position="118"/>
        <end position="178"/>
    </location>
</feature>
<evidence type="ECO:0000313" key="7">
    <source>
        <dbReference type="Ensembl" id="ENSCSAVP00000016222.1"/>
    </source>
</evidence>
<feature type="disulfide bond" evidence="5">
    <location>
        <begin position="120"/>
        <end position="163"/>
    </location>
</feature>
<dbReference type="SMART" id="SM00032">
    <property type="entry name" value="CCP"/>
    <property type="match status" value="4"/>
</dbReference>
<sequence length="317" mass="33484">MIVTPSSRRQAVCGPTGLFSTPPPTCRMPEVAPRTTTQAPTAAPIRCGRPPVPVNGALISVAANQITFAPGTRVFITCNQGYQLTGDNSVVCLPTGRWSATITLCSLPTQQPDTGSDTPCYSPIAPVNGGVSPEGDFTWNTGDRVTYTCNPGFVLTEPAVQTCLANGRFSNNPPECVRPSGACPPPPVPFGGSVDKPNLLSYPVGIVITYTCNDGYSMFGSSTITCQSNRQYQPPAPQCTSISRVNPVQPVVVPSQRPVVTIVTCPPPPGLQNGYISAGQKNVYTQGDVVTFSCNQPLTAYREILLLFASKTDNSIN</sequence>
<organism evidence="7 8">
    <name type="scientific">Ciona savignyi</name>
    <name type="common">Pacific transparent sea squirt</name>
    <dbReference type="NCBI Taxonomy" id="51511"/>
    <lineage>
        <taxon>Eukaryota</taxon>
        <taxon>Metazoa</taxon>
        <taxon>Chordata</taxon>
        <taxon>Tunicata</taxon>
        <taxon>Ascidiacea</taxon>
        <taxon>Phlebobranchia</taxon>
        <taxon>Cionidae</taxon>
        <taxon>Ciona</taxon>
    </lineage>
</organism>
<dbReference type="CDD" id="cd00033">
    <property type="entry name" value="CCP"/>
    <property type="match status" value="4"/>
</dbReference>
<keyword evidence="4" id="KW-0325">Glycoprotein</keyword>
<evidence type="ECO:0000256" key="1">
    <source>
        <dbReference type="ARBA" id="ARBA00022659"/>
    </source>
</evidence>